<dbReference type="Proteomes" id="UP000027725">
    <property type="component" value="Unassembled WGS sequence"/>
</dbReference>
<evidence type="ECO:0000313" key="11">
    <source>
        <dbReference type="Proteomes" id="UP000027725"/>
    </source>
</evidence>
<evidence type="ECO:0000256" key="1">
    <source>
        <dbReference type="ARBA" id="ARBA00022516"/>
    </source>
</evidence>
<keyword evidence="6 7" id="KW-0012">Acyltransferase</keyword>
<comment type="function">
    <text evidence="7">Catalyzes the N-acylation of UDP-3-O-acylglucosamine using 3-hydroxyacyl-ACP as the acyl donor. Is involved in the biosynthesis of lipid A, a phosphorylated glycolipid that anchors the lipopolysaccharide to the outer membrane of the cell.</text>
</comment>
<evidence type="ECO:0000256" key="3">
    <source>
        <dbReference type="ARBA" id="ARBA00022679"/>
    </source>
</evidence>
<keyword evidence="3 7" id="KW-0808">Transferase</keyword>
<dbReference type="EMBL" id="JHEH01000008">
    <property type="protein sequence ID" value="KEP70078.1"/>
    <property type="molecule type" value="Genomic_DNA"/>
</dbReference>
<gene>
    <name evidence="7" type="primary">lpxD</name>
    <name evidence="10" type="ORF">DL1_20060</name>
</gene>
<dbReference type="NCBIfam" id="NF002060">
    <property type="entry name" value="PRK00892.1"/>
    <property type="match status" value="1"/>
</dbReference>
<dbReference type="Gene3D" id="3.40.1390.10">
    <property type="entry name" value="MurE/MurF, N-terminal domain"/>
    <property type="match status" value="1"/>
</dbReference>
<reference evidence="10 11" key="1">
    <citation type="submission" date="2014-03" db="EMBL/GenBank/DDBJ databases">
        <title>The draft genome sequence of Thioclava dalianensis DLFJ1-1.</title>
        <authorList>
            <person name="Lai Q."/>
            <person name="Shao Z."/>
        </authorList>
    </citation>
    <scope>NUCLEOTIDE SEQUENCE [LARGE SCALE GENOMIC DNA]</scope>
    <source>
        <strain evidence="10 11">DLFJ1-1</strain>
    </source>
</reference>
<dbReference type="EC" id="2.3.1.191" evidence="7"/>
<dbReference type="GO" id="GO:0009245">
    <property type="term" value="P:lipid A biosynthetic process"/>
    <property type="evidence" value="ECO:0007669"/>
    <property type="project" value="UniProtKB-UniRule"/>
</dbReference>
<evidence type="ECO:0000313" key="10">
    <source>
        <dbReference type="EMBL" id="KEP70078.1"/>
    </source>
</evidence>
<dbReference type="Pfam" id="PF25087">
    <property type="entry name" value="GMPPB_C"/>
    <property type="match status" value="1"/>
</dbReference>
<dbReference type="InterPro" id="IPR056729">
    <property type="entry name" value="GMPPB_C"/>
</dbReference>
<dbReference type="HAMAP" id="MF_00523">
    <property type="entry name" value="LpxD"/>
    <property type="match status" value="1"/>
</dbReference>
<dbReference type="GO" id="GO:0016410">
    <property type="term" value="F:N-acyltransferase activity"/>
    <property type="evidence" value="ECO:0007669"/>
    <property type="project" value="InterPro"/>
</dbReference>
<comment type="pathway">
    <text evidence="7">Bacterial outer membrane biogenesis; LPS lipid A biosynthesis.</text>
</comment>
<dbReference type="OrthoDB" id="9784739at2"/>
<dbReference type="RefSeq" id="WP_038065059.1">
    <property type="nucleotide sequence ID" value="NZ_FOVB01000006.1"/>
</dbReference>
<feature type="domain" description="Mannose-1-phosphate guanyltransferase C-terminal" evidence="9">
    <location>
        <begin position="102"/>
        <end position="175"/>
    </location>
</feature>
<evidence type="ECO:0000256" key="5">
    <source>
        <dbReference type="ARBA" id="ARBA00023098"/>
    </source>
</evidence>
<sequence>MSQTIAQIAKALDAQAVGDLEISVTSAAEPASAGADQIALAMSSKYAEGLAQGSARAALLWEGADWQAYGLEAAIFVTRPRLAMAGLSKAFDPGPEIAPGIHPSSLVDPSAQIAPGAAIGPFTVIGRDVVVGPNARIASHVTIAEGARIGADALILAHSHIGAGVIVGDRLICQPGAKIGADGFSFVTPETSTVEEARASLGKTNEIHEQSWVRIHSLGSVEIGDDVEIGANSCIDRGSVRATSVGHGTKLDNLVHVAHNVQVGRDCLLCAGVGVAGSSKIGDRVVLAGQVGVSDNVFIGDDVVTGGGTQIFTNVPSGRVIWGSPAVKMDQQIDLNKSVRRLPRLFAQVAELRETVTRLTQKGGTE</sequence>
<comment type="caution">
    <text evidence="10">The sequence shown here is derived from an EMBL/GenBank/DDBJ whole genome shotgun (WGS) entry which is preliminary data.</text>
</comment>
<dbReference type="SUPFAM" id="SSF51161">
    <property type="entry name" value="Trimeric LpxA-like enzymes"/>
    <property type="match status" value="1"/>
</dbReference>
<evidence type="ECO:0000259" key="9">
    <source>
        <dbReference type="Pfam" id="PF25087"/>
    </source>
</evidence>
<comment type="similarity">
    <text evidence="7">Belongs to the transferase hexapeptide repeat family. LpxD subfamily.</text>
</comment>
<comment type="catalytic activity">
    <reaction evidence="7">
        <text>a UDP-3-O-[(3R)-3-hydroxyacyl]-alpha-D-glucosamine + a (3R)-hydroxyacyl-[ACP] = a UDP-2-N,3-O-bis[(3R)-3-hydroxyacyl]-alpha-D-glucosamine + holo-[ACP] + H(+)</text>
        <dbReference type="Rhea" id="RHEA:53836"/>
        <dbReference type="Rhea" id="RHEA-COMP:9685"/>
        <dbReference type="Rhea" id="RHEA-COMP:9945"/>
        <dbReference type="ChEBI" id="CHEBI:15378"/>
        <dbReference type="ChEBI" id="CHEBI:64479"/>
        <dbReference type="ChEBI" id="CHEBI:78827"/>
        <dbReference type="ChEBI" id="CHEBI:137740"/>
        <dbReference type="ChEBI" id="CHEBI:137748"/>
        <dbReference type="EC" id="2.3.1.191"/>
    </reaction>
</comment>
<keyword evidence="5 7" id="KW-0443">Lipid metabolism</keyword>
<dbReference type="Pfam" id="PF04613">
    <property type="entry name" value="LpxD"/>
    <property type="match status" value="1"/>
</dbReference>
<dbReference type="GO" id="GO:0103118">
    <property type="term" value="F:UDP-3-O-[(3R)-3-hydroxyacyl]-glucosamine N-acyltransferase activity"/>
    <property type="evidence" value="ECO:0007669"/>
    <property type="project" value="UniProtKB-EC"/>
</dbReference>
<dbReference type="CDD" id="cd03352">
    <property type="entry name" value="LbH_LpxD"/>
    <property type="match status" value="1"/>
</dbReference>
<evidence type="ECO:0000256" key="2">
    <source>
        <dbReference type="ARBA" id="ARBA00022556"/>
    </source>
</evidence>
<keyword evidence="11" id="KW-1185">Reference proteome</keyword>
<dbReference type="eggNOG" id="COG1044">
    <property type="taxonomic scope" value="Bacteria"/>
</dbReference>
<feature type="domain" description="UDP-3-O-[3-hydroxymyristoyl] glucosamine N-acyltransferase non-repeat region" evidence="8">
    <location>
        <begin position="22"/>
        <end position="89"/>
    </location>
</feature>
<dbReference type="InterPro" id="IPR007691">
    <property type="entry name" value="LpxD"/>
</dbReference>
<comment type="subunit">
    <text evidence="7">Homotrimer.</text>
</comment>
<dbReference type="PANTHER" id="PTHR43378">
    <property type="entry name" value="UDP-3-O-ACYLGLUCOSAMINE N-ACYLTRANSFERASE"/>
    <property type="match status" value="1"/>
</dbReference>
<name>A0A074TM49_9RHOB</name>
<dbReference type="UniPathway" id="UPA00973"/>
<feature type="active site" description="Proton acceptor" evidence="7">
    <location>
        <position position="259"/>
    </location>
</feature>
<organism evidence="10 11">
    <name type="scientific">Thioclava dalianensis</name>
    <dbReference type="NCBI Taxonomy" id="1185766"/>
    <lineage>
        <taxon>Bacteria</taxon>
        <taxon>Pseudomonadati</taxon>
        <taxon>Pseudomonadota</taxon>
        <taxon>Alphaproteobacteria</taxon>
        <taxon>Rhodobacterales</taxon>
        <taxon>Paracoccaceae</taxon>
        <taxon>Thioclava</taxon>
    </lineage>
</organism>
<evidence type="ECO:0000256" key="7">
    <source>
        <dbReference type="HAMAP-Rule" id="MF_00523"/>
    </source>
</evidence>
<accession>A0A074TM49</accession>
<dbReference type="GO" id="GO:0016020">
    <property type="term" value="C:membrane"/>
    <property type="evidence" value="ECO:0007669"/>
    <property type="project" value="GOC"/>
</dbReference>
<keyword evidence="2 7" id="KW-0441">Lipid A biosynthesis</keyword>
<dbReference type="Gene3D" id="2.160.10.10">
    <property type="entry name" value="Hexapeptide repeat proteins"/>
    <property type="match status" value="1"/>
</dbReference>
<keyword evidence="1 7" id="KW-0444">Lipid biosynthesis</keyword>
<evidence type="ECO:0000259" key="8">
    <source>
        <dbReference type="Pfam" id="PF04613"/>
    </source>
</evidence>
<evidence type="ECO:0000256" key="4">
    <source>
        <dbReference type="ARBA" id="ARBA00022737"/>
    </source>
</evidence>
<protein>
    <recommendedName>
        <fullName evidence="7">UDP-3-O-acylglucosamine N-acyltransferase</fullName>
        <ecNumber evidence="7">2.3.1.191</ecNumber>
    </recommendedName>
</protein>
<keyword evidence="4 7" id="KW-0677">Repeat</keyword>
<dbReference type="PANTHER" id="PTHR43378:SF2">
    <property type="entry name" value="UDP-3-O-ACYLGLUCOSAMINE N-ACYLTRANSFERASE 1, MITOCHONDRIAL-RELATED"/>
    <property type="match status" value="1"/>
</dbReference>
<dbReference type="NCBIfam" id="TIGR01853">
    <property type="entry name" value="lipid_A_lpxD"/>
    <property type="match status" value="1"/>
</dbReference>
<evidence type="ECO:0000256" key="6">
    <source>
        <dbReference type="ARBA" id="ARBA00023315"/>
    </source>
</evidence>
<dbReference type="STRING" id="1185766.SAMN05216224_106160"/>
<dbReference type="InterPro" id="IPR020573">
    <property type="entry name" value="UDP_GlcNAc_AcTrfase_non-rep"/>
</dbReference>
<proteinExistence type="inferred from homology"/>
<dbReference type="AlphaFoldDB" id="A0A074TM49"/>
<dbReference type="InterPro" id="IPR011004">
    <property type="entry name" value="Trimer_LpxA-like_sf"/>
</dbReference>